<dbReference type="Pfam" id="PF10984">
    <property type="entry name" value="DUF2794"/>
    <property type="match status" value="1"/>
</dbReference>
<protein>
    <recommendedName>
        <fullName evidence="3">DUF2794 domain-containing protein</fullName>
    </recommendedName>
</protein>
<dbReference type="AlphaFoldDB" id="A0A8G2BH83"/>
<evidence type="ECO:0000313" key="1">
    <source>
        <dbReference type="EMBL" id="SDF68009.1"/>
    </source>
</evidence>
<dbReference type="EMBL" id="FNBW01000005">
    <property type="protein sequence ID" value="SDF68009.1"/>
    <property type="molecule type" value="Genomic_DNA"/>
</dbReference>
<evidence type="ECO:0008006" key="3">
    <source>
        <dbReference type="Google" id="ProtNLM"/>
    </source>
</evidence>
<proteinExistence type="predicted"/>
<sequence>MENLIRLPSTRKSVRHFFFTRHELGQLLSLYASRVAAGEWRDYALDRHDDMAVFSIFRHTHERPLYSVSKTQRRGQKRPTFALFAGQKRLKSSTSLLDVLAVFEKLPRLVQS</sequence>
<dbReference type="InterPro" id="IPR021252">
    <property type="entry name" value="DUF2794"/>
</dbReference>
<dbReference type="OrthoDB" id="7159482at2"/>
<keyword evidence="2" id="KW-1185">Reference proteome</keyword>
<gene>
    <name evidence="1" type="ORF">SAMN05660686_02037</name>
</gene>
<organism evidence="1 2">
    <name type="scientific">Thalassobaculum litoreum DSM 18839</name>
    <dbReference type="NCBI Taxonomy" id="1123362"/>
    <lineage>
        <taxon>Bacteria</taxon>
        <taxon>Pseudomonadati</taxon>
        <taxon>Pseudomonadota</taxon>
        <taxon>Alphaproteobacteria</taxon>
        <taxon>Rhodospirillales</taxon>
        <taxon>Thalassobaculaceae</taxon>
        <taxon>Thalassobaculum</taxon>
    </lineage>
</organism>
<comment type="caution">
    <text evidence="1">The sequence shown here is derived from an EMBL/GenBank/DDBJ whole genome shotgun (WGS) entry which is preliminary data.</text>
</comment>
<name>A0A8G2BH83_9PROT</name>
<accession>A0A8G2BH83</accession>
<reference evidence="1 2" key="1">
    <citation type="submission" date="2016-10" db="EMBL/GenBank/DDBJ databases">
        <authorList>
            <person name="Varghese N."/>
            <person name="Submissions S."/>
        </authorList>
    </citation>
    <scope>NUCLEOTIDE SEQUENCE [LARGE SCALE GENOMIC DNA]</scope>
    <source>
        <strain evidence="1 2">DSM 18839</strain>
    </source>
</reference>
<evidence type="ECO:0000313" key="2">
    <source>
        <dbReference type="Proteomes" id="UP000198615"/>
    </source>
</evidence>
<dbReference type="Proteomes" id="UP000198615">
    <property type="component" value="Unassembled WGS sequence"/>
</dbReference>
<dbReference type="RefSeq" id="WP_028792641.1">
    <property type="nucleotide sequence ID" value="NZ_FNBW01000005.1"/>
</dbReference>